<name>A0ABD1YHI0_9MARC</name>
<reference evidence="1 2" key="1">
    <citation type="submission" date="2024-09" db="EMBL/GenBank/DDBJ databases">
        <title>Chromosome-scale assembly of Riccia fluitans.</title>
        <authorList>
            <person name="Paukszto L."/>
            <person name="Sawicki J."/>
            <person name="Karawczyk K."/>
            <person name="Piernik-Szablinska J."/>
            <person name="Szczecinska M."/>
            <person name="Mazdziarz M."/>
        </authorList>
    </citation>
    <scope>NUCLEOTIDE SEQUENCE [LARGE SCALE GENOMIC DNA]</scope>
    <source>
        <strain evidence="1">Rf_01</strain>
        <tissue evidence="1">Aerial parts of the thallus</tissue>
    </source>
</reference>
<accession>A0ABD1YHI0</accession>
<evidence type="ECO:0008006" key="3">
    <source>
        <dbReference type="Google" id="ProtNLM"/>
    </source>
</evidence>
<gene>
    <name evidence="1" type="ORF">R1flu_014942</name>
</gene>
<dbReference type="EMBL" id="JBHFFA010000004">
    <property type="protein sequence ID" value="KAL2630256.1"/>
    <property type="molecule type" value="Genomic_DNA"/>
</dbReference>
<comment type="caution">
    <text evidence="1">The sequence shown here is derived from an EMBL/GenBank/DDBJ whole genome shotgun (WGS) entry which is preliminary data.</text>
</comment>
<organism evidence="1 2">
    <name type="scientific">Riccia fluitans</name>
    <dbReference type="NCBI Taxonomy" id="41844"/>
    <lineage>
        <taxon>Eukaryota</taxon>
        <taxon>Viridiplantae</taxon>
        <taxon>Streptophyta</taxon>
        <taxon>Embryophyta</taxon>
        <taxon>Marchantiophyta</taxon>
        <taxon>Marchantiopsida</taxon>
        <taxon>Marchantiidae</taxon>
        <taxon>Marchantiales</taxon>
        <taxon>Ricciaceae</taxon>
        <taxon>Riccia</taxon>
    </lineage>
</organism>
<evidence type="ECO:0000313" key="1">
    <source>
        <dbReference type="EMBL" id="KAL2630256.1"/>
    </source>
</evidence>
<protein>
    <recommendedName>
        <fullName evidence="3">Secreted protein</fullName>
    </recommendedName>
</protein>
<dbReference type="Proteomes" id="UP001605036">
    <property type="component" value="Unassembled WGS sequence"/>
</dbReference>
<proteinExistence type="predicted"/>
<keyword evidence="2" id="KW-1185">Reference proteome</keyword>
<evidence type="ECO:0000313" key="2">
    <source>
        <dbReference type="Proteomes" id="UP001605036"/>
    </source>
</evidence>
<sequence length="80" mass="9379">MFYRLTLFYTFRRKAAQFVAVFRVSQVSSAVFSGRIFSRFFQASPVQTAKGLHFTYHFFHRLQMIGEKDVEEDLAKIMSG</sequence>
<dbReference type="AlphaFoldDB" id="A0ABD1YHI0"/>